<reference evidence="1 2" key="1">
    <citation type="submission" date="2020-01" db="EMBL/GenBank/DDBJ databases">
        <title>Genomes of bacteria type strains.</title>
        <authorList>
            <person name="Chen J."/>
            <person name="Zhu S."/>
            <person name="Yang J."/>
        </authorList>
    </citation>
    <scope>NUCLEOTIDE SEQUENCE [LARGE SCALE GENOMIC DNA]</scope>
    <source>
        <strain evidence="1 2">LMG 24078</strain>
    </source>
</reference>
<evidence type="ECO:0000313" key="1">
    <source>
        <dbReference type="EMBL" id="NDW17220.1"/>
    </source>
</evidence>
<dbReference type="Proteomes" id="UP000471381">
    <property type="component" value="Unassembled WGS sequence"/>
</dbReference>
<organism evidence="1 2">
    <name type="scientific">Alteromonas genovensis</name>
    <dbReference type="NCBI Taxonomy" id="471225"/>
    <lineage>
        <taxon>Bacteria</taxon>
        <taxon>Pseudomonadati</taxon>
        <taxon>Pseudomonadota</taxon>
        <taxon>Gammaproteobacteria</taxon>
        <taxon>Alteromonadales</taxon>
        <taxon>Alteromonadaceae</taxon>
        <taxon>Alteromonas/Salinimonas group</taxon>
        <taxon>Alteromonas</taxon>
    </lineage>
</organism>
<proteinExistence type="predicted"/>
<dbReference type="AlphaFoldDB" id="A0A6N9TJB3"/>
<name>A0A6N9TJB3_9ALTE</name>
<gene>
    <name evidence="1" type="ORF">GTQ48_17020</name>
</gene>
<keyword evidence="2" id="KW-1185">Reference proteome</keyword>
<comment type="caution">
    <text evidence="1">The sequence shown here is derived from an EMBL/GenBank/DDBJ whole genome shotgun (WGS) entry which is preliminary data.</text>
</comment>
<accession>A0A6N9TJB3</accession>
<dbReference type="RefSeq" id="WP_163107736.1">
    <property type="nucleotide sequence ID" value="NZ_JAAAWO010000017.1"/>
</dbReference>
<sequence>MAKLSQRAMNNVVIVAMLVMIALFNIDSLRPQKDISEVRSLLPQNAYVLKIEHDDNQLVRSGQQWRQRSTEGNLSISPDAQIGGWQEARLRYLTSLKNDISDIEPLVVVVWLAGETNGRVYAFYPTSSVTVVKVDNNWYALDNVSLSTLLPWI</sequence>
<protein>
    <submittedName>
        <fullName evidence="1">Uncharacterized protein</fullName>
    </submittedName>
</protein>
<dbReference type="EMBL" id="JAAAWO010000017">
    <property type="protein sequence ID" value="NDW17220.1"/>
    <property type="molecule type" value="Genomic_DNA"/>
</dbReference>
<evidence type="ECO:0000313" key="2">
    <source>
        <dbReference type="Proteomes" id="UP000471381"/>
    </source>
</evidence>